<organism evidence="2 3">
    <name type="scientific">Candidatus Desulfatibia vada</name>
    <dbReference type="NCBI Taxonomy" id="2841696"/>
    <lineage>
        <taxon>Bacteria</taxon>
        <taxon>Pseudomonadati</taxon>
        <taxon>Thermodesulfobacteriota</taxon>
        <taxon>Desulfobacteria</taxon>
        <taxon>Desulfobacterales</taxon>
        <taxon>Desulfobacterales incertae sedis</taxon>
        <taxon>Candidatus Desulfatibia</taxon>
    </lineage>
</organism>
<comment type="caution">
    <text evidence="2">The sequence shown here is derived from an EMBL/GenBank/DDBJ whole genome shotgun (WGS) entry which is preliminary data.</text>
</comment>
<reference evidence="2 3" key="1">
    <citation type="submission" date="2020-08" db="EMBL/GenBank/DDBJ databases">
        <title>Bridging the membrane lipid divide: bacteria of the FCB group superphylum have the potential to synthesize archaeal ether lipids.</title>
        <authorList>
            <person name="Villanueva L."/>
            <person name="Von Meijenfeldt F.A.B."/>
            <person name="Westbye A.B."/>
            <person name="Yadav S."/>
            <person name="Hopmans E.C."/>
            <person name="Dutilh B.E."/>
            <person name="Sinninghe Damste J.S."/>
        </authorList>
    </citation>
    <scope>NUCLEOTIDE SEQUENCE [LARGE SCALE GENOMIC DNA]</scope>
    <source>
        <strain evidence="2">NIOZ-UU17</strain>
    </source>
</reference>
<gene>
    <name evidence="2" type="ORF">H8D96_21790</name>
</gene>
<dbReference type="InterPro" id="IPR037914">
    <property type="entry name" value="SpoVT-AbrB_sf"/>
</dbReference>
<dbReference type="Proteomes" id="UP000605201">
    <property type="component" value="Unassembled WGS sequence"/>
</dbReference>
<keyword evidence="2" id="KW-0238">DNA-binding</keyword>
<evidence type="ECO:0000313" key="3">
    <source>
        <dbReference type="Proteomes" id="UP000605201"/>
    </source>
</evidence>
<dbReference type="SUPFAM" id="SSF89447">
    <property type="entry name" value="AbrB/MazE/MraZ-like"/>
    <property type="match status" value="1"/>
</dbReference>
<name>A0A8J6P9Q8_9BACT</name>
<evidence type="ECO:0000313" key="2">
    <source>
        <dbReference type="EMBL" id="MBC8434550.1"/>
    </source>
</evidence>
<dbReference type="GO" id="GO:0003677">
    <property type="term" value="F:DNA binding"/>
    <property type="evidence" value="ECO:0007669"/>
    <property type="project" value="UniProtKB-KW"/>
</dbReference>
<dbReference type="Gene3D" id="2.10.260.10">
    <property type="match status" value="1"/>
</dbReference>
<dbReference type="AlphaFoldDB" id="A0A8J6P9Q8"/>
<dbReference type="NCBIfam" id="TIGR01439">
    <property type="entry name" value="lp_hng_hel_AbrB"/>
    <property type="match status" value="1"/>
</dbReference>
<proteinExistence type="predicted"/>
<dbReference type="InterPro" id="IPR007159">
    <property type="entry name" value="SpoVT-AbrB_dom"/>
</dbReference>
<dbReference type="SMART" id="SM00966">
    <property type="entry name" value="SpoVT_AbrB"/>
    <property type="match status" value="1"/>
</dbReference>
<protein>
    <submittedName>
        <fullName evidence="2">AbrB/MazE/SpoVT family DNA-binding domain-containing protein</fullName>
    </submittedName>
</protein>
<dbReference type="EMBL" id="JACNIG010000458">
    <property type="protein sequence ID" value="MBC8434550.1"/>
    <property type="molecule type" value="Genomic_DNA"/>
</dbReference>
<accession>A0A8J6P9Q8</accession>
<evidence type="ECO:0000259" key="1">
    <source>
        <dbReference type="SMART" id="SM00966"/>
    </source>
</evidence>
<sequence>MKVSERGQITIPKALRDRFGIYKNVEVEMLPTKEGILIQKRSLRGHPVDSVYGILNRPSDTDTYIEEVRGR</sequence>
<feature type="domain" description="SpoVT-AbrB" evidence="1">
    <location>
        <begin position="1"/>
        <end position="44"/>
    </location>
</feature>
<dbReference type="Pfam" id="PF04014">
    <property type="entry name" value="MazE_antitoxin"/>
    <property type="match status" value="1"/>
</dbReference>